<evidence type="ECO:0000313" key="1">
    <source>
        <dbReference type="EMBL" id="EEF24483.1"/>
    </source>
</evidence>
<protein>
    <submittedName>
        <fullName evidence="1">Uncharacterized protein</fullName>
    </submittedName>
</protein>
<dbReference type="EMBL" id="EQ982119">
    <property type="protein sequence ID" value="EEF24483.1"/>
    <property type="molecule type" value="Genomic_DNA"/>
</dbReference>
<organism evidence="1 2">
    <name type="scientific">Ricinus communis</name>
    <name type="common">Castor bean</name>
    <dbReference type="NCBI Taxonomy" id="3988"/>
    <lineage>
        <taxon>Eukaryota</taxon>
        <taxon>Viridiplantae</taxon>
        <taxon>Streptophyta</taxon>
        <taxon>Embryophyta</taxon>
        <taxon>Tracheophyta</taxon>
        <taxon>Spermatophyta</taxon>
        <taxon>Magnoliopsida</taxon>
        <taxon>eudicotyledons</taxon>
        <taxon>Gunneridae</taxon>
        <taxon>Pentapetalae</taxon>
        <taxon>rosids</taxon>
        <taxon>fabids</taxon>
        <taxon>Malpighiales</taxon>
        <taxon>Euphorbiaceae</taxon>
        <taxon>Acalyphoideae</taxon>
        <taxon>Acalypheae</taxon>
        <taxon>Ricinus</taxon>
    </lineage>
</organism>
<accession>B9TI32</accession>
<dbReference type="Proteomes" id="UP000008311">
    <property type="component" value="Unassembled WGS sequence"/>
</dbReference>
<name>B9TI32_RICCO</name>
<reference evidence="2" key="1">
    <citation type="journal article" date="2010" name="Nat. Biotechnol.">
        <title>Draft genome sequence of the oilseed species Ricinus communis.</title>
        <authorList>
            <person name="Chan A.P."/>
            <person name="Crabtree J."/>
            <person name="Zhao Q."/>
            <person name="Lorenzi H."/>
            <person name="Orvis J."/>
            <person name="Puiu D."/>
            <person name="Melake-Berhan A."/>
            <person name="Jones K.M."/>
            <person name="Redman J."/>
            <person name="Chen G."/>
            <person name="Cahoon E.B."/>
            <person name="Gedil M."/>
            <person name="Stanke M."/>
            <person name="Haas B.J."/>
            <person name="Wortman J.R."/>
            <person name="Fraser-Liggett C.M."/>
            <person name="Ravel J."/>
            <person name="Rabinowicz P.D."/>
        </authorList>
    </citation>
    <scope>NUCLEOTIDE SEQUENCE [LARGE SCALE GENOMIC DNA]</scope>
    <source>
        <strain evidence="2">cv. Hale</strain>
    </source>
</reference>
<feature type="non-terminal residue" evidence="1">
    <location>
        <position position="1"/>
    </location>
</feature>
<dbReference type="AlphaFoldDB" id="B9TI32"/>
<proteinExistence type="predicted"/>
<evidence type="ECO:0000313" key="2">
    <source>
        <dbReference type="Proteomes" id="UP000008311"/>
    </source>
</evidence>
<dbReference type="InParanoid" id="B9TI32"/>
<gene>
    <name evidence="1" type="ORF">RCOM_2099890</name>
</gene>
<keyword evidence="2" id="KW-1185">Reference proteome</keyword>
<sequence length="143" mass="15648">GVHSRGSTLTDEFTSRAGRTLAATDEFDRAVPVAFQAAAKSGDRKAASRASRPARIWSLEGARLLEILTFYRPVYTEACRPAQRLRKEQCGSTSLPLSSLPYSDHRCGLRRIAPDDPQNSVDFPAPDAASSDYIYLVGRRSCA</sequence>